<evidence type="ECO:0000259" key="2">
    <source>
        <dbReference type="Pfam" id="PF00882"/>
    </source>
</evidence>
<feature type="domain" description="DUF4332" evidence="3">
    <location>
        <begin position="387"/>
        <end position="509"/>
    </location>
</feature>
<feature type="compositionally biased region" description="Low complexity" evidence="1">
    <location>
        <begin position="327"/>
        <end position="337"/>
    </location>
</feature>
<dbReference type="InterPro" id="IPR008947">
    <property type="entry name" value="PLipase_C/P1_nuclease_dom_sf"/>
</dbReference>
<dbReference type="SUPFAM" id="SSF48537">
    <property type="entry name" value="Phospholipase C/P1 nuclease"/>
    <property type="match status" value="1"/>
</dbReference>
<dbReference type="STRING" id="756272.Plabr_2740"/>
<evidence type="ECO:0008006" key="6">
    <source>
        <dbReference type="Google" id="ProtNLM"/>
    </source>
</evidence>
<dbReference type="HOGENOM" id="CLU_027860_0_0_0"/>
<dbReference type="eggNOG" id="COG0389">
    <property type="taxonomic scope" value="Bacteria"/>
</dbReference>
<dbReference type="GO" id="GO:0016788">
    <property type="term" value="F:hydrolase activity, acting on ester bonds"/>
    <property type="evidence" value="ECO:0007669"/>
    <property type="project" value="InterPro"/>
</dbReference>
<protein>
    <recommendedName>
        <fullName evidence="6">DUF4332 domain-containing protein</fullName>
    </recommendedName>
</protein>
<dbReference type="KEGG" id="pbs:Plabr_2740"/>
<feature type="domain" description="Phospholipase C/D" evidence="2">
    <location>
        <begin position="16"/>
        <end position="137"/>
    </location>
</feature>
<dbReference type="Pfam" id="PF00882">
    <property type="entry name" value="Zn_dep_PLPC"/>
    <property type="match status" value="1"/>
</dbReference>
<dbReference type="AlphaFoldDB" id="F0SSM4"/>
<name>F0SSM4_RUBBR</name>
<dbReference type="Proteomes" id="UP000006860">
    <property type="component" value="Chromosome"/>
</dbReference>
<feature type="compositionally biased region" description="Acidic residues" evidence="1">
    <location>
        <begin position="354"/>
        <end position="363"/>
    </location>
</feature>
<dbReference type="EMBL" id="CP002546">
    <property type="protein sequence ID" value="ADY60340.1"/>
    <property type="molecule type" value="Genomic_DNA"/>
</dbReference>
<reference evidence="5" key="1">
    <citation type="submission" date="2011-02" db="EMBL/GenBank/DDBJ databases">
        <title>The complete genome of Planctomyces brasiliensis DSM 5305.</title>
        <authorList>
            <person name="Lucas S."/>
            <person name="Copeland A."/>
            <person name="Lapidus A."/>
            <person name="Bruce D."/>
            <person name="Goodwin L."/>
            <person name="Pitluck S."/>
            <person name="Kyrpides N."/>
            <person name="Mavromatis K."/>
            <person name="Pagani I."/>
            <person name="Ivanova N."/>
            <person name="Ovchinnikova G."/>
            <person name="Lu M."/>
            <person name="Detter J.C."/>
            <person name="Han C."/>
            <person name="Land M."/>
            <person name="Hauser L."/>
            <person name="Markowitz V."/>
            <person name="Cheng J.-F."/>
            <person name="Hugenholtz P."/>
            <person name="Woyke T."/>
            <person name="Wu D."/>
            <person name="Tindall B."/>
            <person name="Pomrenke H.G."/>
            <person name="Brambilla E."/>
            <person name="Klenk H.-P."/>
            <person name="Eisen J.A."/>
        </authorList>
    </citation>
    <scope>NUCLEOTIDE SEQUENCE [LARGE SCALE GENOMIC DNA]</scope>
    <source>
        <strain evidence="5">ATCC 49424 / DSM 5305 / JCM 21570 / NBRC 103401 / IFAM 1448</strain>
    </source>
</reference>
<feature type="region of interest" description="Disordered" evidence="1">
    <location>
        <begin position="305"/>
        <end position="375"/>
    </location>
</feature>
<accession>F0SSM4</accession>
<dbReference type="CDD" id="cd10981">
    <property type="entry name" value="ZnPC_S1P1"/>
    <property type="match status" value="1"/>
</dbReference>
<evidence type="ECO:0000256" key="1">
    <source>
        <dbReference type="SAM" id="MobiDB-lite"/>
    </source>
</evidence>
<evidence type="ECO:0000259" key="3">
    <source>
        <dbReference type="Pfam" id="PF14229"/>
    </source>
</evidence>
<organism evidence="4 5">
    <name type="scientific">Rubinisphaera brasiliensis (strain ATCC 49424 / DSM 5305 / JCM 21570 / IAM 15109 / NBRC 103401 / IFAM 1448)</name>
    <name type="common">Planctomyces brasiliensis</name>
    <dbReference type="NCBI Taxonomy" id="756272"/>
    <lineage>
        <taxon>Bacteria</taxon>
        <taxon>Pseudomonadati</taxon>
        <taxon>Planctomycetota</taxon>
        <taxon>Planctomycetia</taxon>
        <taxon>Planctomycetales</taxon>
        <taxon>Planctomycetaceae</taxon>
        <taxon>Rubinisphaera</taxon>
    </lineage>
</organism>
<sequence length="517" mass="57931">MSLYFETLYAWKAKGTHHKLAMDALELLSVEYADEWSDLFLRHIESYLTGAKDPDKKFRDFRNHVLHVHDDFWGGAIKATQEWYGKGRQAFADGRWKDGVYSAGVMSHYLTDVFCPLHTGQSDKENTIHRACEWSVSCSYDDLITHLLEDLEGYPSVKLDSDEDWLAKLIKAEATHANFLYSTLVEGYNFNAGVKDPPAGLDENLQKEMALTLGRATVSLSQVLDRMLKESGQKPPGVALSMHSLLAQVTIPVFWITRNMSEAADRREVQRIYNELQETGKVVDNLPEENRVIRDLVYQRDHGDALAEATATPTTKEGEGEVPVSKTFTPAPAPATAQHDRSDDTEPVDPFAAEAEEMEDDSQEQSRHSGGRDSVYLRMESPIVDAPSIGPKTAARFRKISVNTVQDFLTSEPESIVNRLATRWINLELVISWQQQAQLMCQVPGLRAHDVQLLTGVGVESAYDLAATTVDDLLPLVQEYAVTPDGQRVLRSGKIPDHAEVSEWIQNAQWDQQSEAA</sequence>
<dbReference type="Gene3D" id="1.10.575.10">
    <property type="entry name" value="P1 Nuclease"/>
    <property type="match status" value="1"/>
</dbReference>
<dbReference type="InterPro" id="IPR025567">
    <property type="entry name" value="DUF4332"/>
</dbReference>
<proteinExistence type="predicted"/>
<dbReference type="Pfam" id="PF14229">
    <property type="entry name" value="DUF4332"/>
    <property type="match status" value="1"/>
</dbReference>
<keyword evidence="5" id="KW-1185">Reference proteome</keyword>
<evidence type="ECO:0000313" key="5">
    <source>
        <dbReference type="Proteomes" id="UP000006860"/>
    </source>
</evidence>
<gene>
    <name evidence="4" type="ordered locus">Plabr_2740</name>
</gene>
<evidence type="ECO:0000313" key="4">
    <source>
        <dbReference type="EMBL" id="ADY60340.1"/>
    </source>
</evidence>
<dbReference type="InterPro" id="IPR029002">
    <property type="entry name" value="PLPC/GPLD1"/>
</dbReference>